<dbReference type="EMBL" id="CDMZ01004644">
    <property type="protein sequence ID" value="CEM50359.1"/>
    <property type="molecule type" value="Genomic_DNA"/>
</dbReference>
<dbReference type="VEuPathDB" id="CryptoDB:Cvel_9954"/>
<feature type="compositionally biased region" description="Pro residues" evidence="1">
    <location>
        <begin position="117"/>
        <end position="129"/>
    </location>
</feature>
<feature type="compositionally biased region" description="Polar residues" evidence="1">
    <location>
        <begin position="142"/>
        <end position="156"/>
    </location>
</feature>
<organism evidence="2">
    <name type="scientific">Chromera velia CCMP2878</name>
    <dbReference type="NCBI Taxonomy" id="1169474"/>
    <lineage>
        <taxon>Eukaryota</taxon>
        <taxon>Sar</taxon>
        <taxon>Alveolata</taxon>
        <taxon>Colpodellida</taxon>
        <taxon>Chromeraceae</taxon>
        <taxon>Chromera</taxon>
    </lineage>
</organism>
<evidence type="ECO:0000256" key="1">
    <source>
        <dbReference type="SAM" id="MobiDB-lite"/>
    </source>
</evidence>
<gene>
    <name evidence="2" type="ORF">Cvel_9954</name>
</gene>
<evidence type="ECO:0000313" key="2">
    <source>
        <dbReference type="EMBL" id="CEM50359.1"/>
    </source>
</evidence>
<reference evidence="2" key="1">
    <citation type="submission" date="2014-11" db="EMBL/GenBank/DDBJ databases">
        <authorList>
            <person name="Otto D Thomas"/>
            <person name="Naeem Raeece"/>
        </authorList>
    </citation>
    <scope>NUCLEOTIDE SEQUENCE</scope>
</reference>
<feature type="region of interest" description="Disordered" evidence="1">
    <location>
        <begin position="117"/>
        <end position="165"/>
    </location>
</feature>
<accession>A0A0G4I0G3</accession>
<sequence length="380" mass="42312">MLSSRHEIAHDVNGGHDRYAKGLKTARARLETVSGNAAAAHTGCEEQHHQPMYQPAEEMPTAHHAPVPTGMVQPVAYETTHGPGYTVAGTAQAYPQLHTRPGTAPMLPTCGPSCGPSPYPGGPPQPPATRMPYHGGAPVGTRPSTAARQVRPTTQRVRPKTAGSHGYRYEAHTKTYKPFDGMGTQLSQAHGMHCFGTDYALMDVADPVYTRYVHRAHHETPSLNPTLRNKPELSGYRFFDNTRVRTSIGKINIGGTMYAVPFITSRTKTPEKLGHHNRMSSASEYQKQFDRKPYCFSSMNRKPLTPYRQHAFRSRLAVADPLTPAWNESRIKIQHRFGTCEKRRFVSNHRNEYRGEGGDPRTNTGIVSYTTKWRHHLAAK</sequence>
<dbReference type="AlphaFoldDB" id="A0A0G4I0G3"/>
<protein>
    <submittedName>
        <fullName evidence="2">Uncharacterized protein</fullName>
    </submittedName>
</protein>
<name>A0A0G4I0G3_9ALVE</name>
<proteinExistence type="predicted"/>